<comment type="cofactor">
    <cofactor evidence="1 11">
        <name>Mg(2+)</name>
        <dbReference type="ChEBI" id="CHEBI:18420"/>
    </cofactor>
</comment>
<feature type="binding site" evidence="11">
    <location>
        <position position="32"/>
    </location>
    <ligand>
        <name>ATP</name>
        <dbReference type="ChEBI" id="CHEBI:30616"/>
    </ligand>
</feature>
<keyword evidence="2 11" id="KW-0808">Transferase</keyword>
<evidence type="ECO:0000259" key="12">
    <source>
        <dbReference type="Pfam" id="PF01743"/>
    </source>
</evidence>
<dbReference type="InterPro" id="IPR023068">
    <property type="entry name" value="CCA-adding_enz_firmicutes"/>
</dbReference>
<feature type="binding site" evidence="11">
    <location>
        <position position="159"/>
    </location>
    <ligand>
        <name>ATP</name>
        <dbReference type="ChEBI" id="CHEBI:30616"/>
    </ligand>
</feature>
<name>A0A976RRM5_9LACO</name>
<evidence type="ECO:0000256" key="4">
    <source>
        <dbReference type="ARBA" id="ARBA00022695"/>
    </source>
</evidence>
<sequence>MKIQNLPNEFEMARPVLQTIESAGFEAYFVGGSVRDTILGLPIHDVDIAASAYPAEIKELFKRTVDTGIEHGTVMVLDHGNGYEVTTFRTESGYQDYRRPDQVTFIRSLDEDLKRRDFTINALAMREDGEVIDLFNGLTDLKRRLIRAVGDANVRFNEDALRMMRAVRFASKLDFSIDPDTMSAITTHSHLLAKIAVERIYTEFVKMMMGSKPRLGLQDMCNTKMIDYVPEFKNYLPGIKKIIALPEFRLKNEFQVWGLISFSFGLNHKQISELLKRWKAANQTIEATQKIVTALRELVAHGLNSMTLFNTGQSLLGDTMGVARALNISVDETKVMQRYDQLPIKNVHELAINGGDLIKAGVLKPGPELGRILKQLQSVVINGELNNDQPTLLEHARVILSHERKGEI</sequence>
<dbReference type="SUPFAM" id="SSF81301">
    <property type="entry name" value="Nucleotidyltransferase"/>
    <property type="match status" value="1"/>
</dbReference>
<dbReference type="Pfam" id="PF12627">
    <property type="entry name" value="PolyA_pol_RNAbd"/>
    <property type="match status" value="1"/>
</dbReference>
<dbReference type="Gene3D" id="1.10.246.80">
    <property type="match status" value="1"/>
</dbReference>
<dbReference type="PANTHER" id="PTHR46173:SF1">
    <property type="entry name" value="CCA TRNA NUCLEOTIDYLTRANSFERASE 1, MITOCHONDRIAL"/>
    <property type="match status" value="1"/>
</dbReference>
<feature type="binding site" evidence="11">
    <location>
        <position position="162"/>
    </location>
    <ligand>
        <name>CTP</name>
        <dbReference type="ChEBI" id="CHEBI:37563"/>
    </ligand>
</feature>
<organism evidence="15 16">
    <name type="scientific">Nicoliella spurrieriana</name>
    <dbReference type="NCBI Taxonomy" id="2925830"/>
    <lineage>
        <taxon>Bacteria</taxon>
        <taxon>Bacillati</taxon>
        <taxon>Bacillota</taxon>
        <taxon>Bacilli</taxon>
        <taxon>Lactobacillales</taxon>
        <taxon>Lactobacillaceae</taxon>
        <taxon>Nicoliella</taxon>
    </lineage>
</organism>
<evidence type="ECO:0000259" key="14">
    <source>
        <dbReference type="Pfam" id="PF13735"/>
    </source>
</evidence>
<feature type="binding site" evidence="11">
    <location>
        <position position="168"/>
    </location>
    <ligand>
        <name>ATP</name>
        <dbReference type="ChEBI" id="CHEBI:30616"/>
    </ligand>
</feature>
<dbReference type="SUPFAM" id="SSF81891">
    <property type="entry name" value="Poly A polymerase C-terminal region-like"/>
    <property type="match status" value="1"/>
</dbReference>
<dbReference type="InterPro" id="IPR043519">
    <property type="entry name" value="NT_sf"/>
</dbReference>
<dbReference type="HAMAP" id="MF_01263">
    <property type="entry name" value="CCA_bact_type3"/>
    <property type="match status" value="1"/>
</dbReference>
<dbReference type="KEGG" id="lbe:MOO44_06655"/>
<evidence type="ECO:0000313" key="16">
    <source>
        <dbReference type="Proteomes" id="UP000831181"/>
    </source>
</evidence>
<keyword evidence="5 11" id="KW-0479">Metal-binding</keyword>
<dbReference type="GO" id="GO:0000049">
    <property type="term" value="F:tRNA binding"/>
    <property type="evidence" value="ECO:0007669"/>
    <property type="project" value="UniProtKB-UniRule"/>
</dbReference>
<evidence type="ECO:0000256" key="8">
    <source>
        <dbReference type="ARBA" id="ARBA00022840"/>
    </source>
</evidence>
<evidence type="ECO:0000313" key="15">
    <source>
        <dbReference type="EMBL" id="UQS86569.1"/>
    </source>
</evidence>
<evidence type="ECO:0000256" key="1">
    <source>
        <dbReference type="ARBA" id="ARBA00001946"/>
    </source>
</evidence>
<evidence type="ECO:0000256" key="11">
    <source>
        <dbReference type="HAMAP-Rule" id="MF_01263"/>
    </source>
</evidence>
<dbReference type="Proteomes" id="UP000831181">
    <property type="component" value="Chromosome"/>
</dbReference>
<keyword evidence="3 11" id="KW-0819">tRNA processing</keyword>
<dbReference type="GO" id="GO:0004810">
    <property type="term" value="F:CCA tRNA nucleotidyltransferase activity"/>
    <property type="evidence" value="ECO:0007669"/>
    <property type="project" value="UniProtKB-UniRule"/>
</dbReference>
<comment type="function">
    <text evidence="11">Catalyzes the addition and repair of the essential 3'-terminal CCA sequence in tRNAs without using a nucleic acid template. Adds these three nucleotides in the order of C, C, and A to the tRNA nucleotide-73, using CTP and ATP as substrates and producing inorganic pyrophosphate. tRNA 3'-terminal CCA addition is required both for tRNA processing and repair. Also involved in tRNA surveillance by mediating tandem CCA addition to generate a CCACCA at the 3' terminus of unstable tRNAs. While stable tRNAs receive only 3'-terminal CCA, unstable tRNAs are marked with CCACCA and rapidly degraded.</text>
</comment>
<dbReference type="AlphaFoldDB" id="A0A976RRM5"/>
<dbReference type="Gene3D" id="3.30.460.10">
    <property type="entry name" value="Beta Polymerase, domain 2"/>
    <property type="match status" value="1"/>
</dbReference>
<keyword evidence="16" id="KW-1185">Reference proteome</keyword>
<comment type="catalytic activity">
    <reaction evidence="11">
        <text>a tRNA precursor + 2 CTP + ATP = a tRNA with a 3' CCA end + 3 diphosphate</text>
        <dbReference type="Rhea" id="RHEA:14433"/>
        <dbReference type="Rhea" id="RHEA-COMP:10465"/>
        <dbReference type="Rhea" id="RHEA-COMP:10468"/>
        <dbReference type="ChEBI" id="CHEBI:30616"/>
        <dbReference type="ChEBI" id="CHEBI:33019"/>
        <dbReference type="ChEBI" id="CHEBI:37563"/>
        <dbReference type="ChEBI" id="CHEBI:74896"/>
        <dbReference type="ChEBI" id="CHEBI:83071"/>
        <dbReference type="EC" id="2.7.7.72"/>
    </reaction>
</comment>
<dbReference type="Gene3D" id="1.10.110.30">
    <property type="match status" value="1"/>
</dbReference>
<protein>
    <recommendedName>
        <fullName evidence="11">CCA-adding enzyme</fullName>
        <ecNumber evidence="11">2.7.7.72</ecNumber>
    </recommendedName>
    <alternativeName>
        <fullName evidence="11">CCA tRNA nucleotidyltransferase</fullName>
    </alternativeName>
    <alternativeName>
        <fullName evidence="11">tRNA CCA-pyrophosphorylase</fullName>
    </alternativeName>
    <alternativeName>
        <fullName evidence="11">tRNA adenylyl-/cytidylyl- transferase</fullName>
    </alternativeName>
    <alternativeName>
        <fullName evidence="11">tRNA nucleotidyltransferase</fullName>
    </alternativeName>
    <alternativeName>
        <fullName evidence="11">tRNA-NT</fullName>
    </alternativeName>
</protein>
<accession>A0A976RRM5</accession>
<evidence type="ECO:0000256" key="3">
    <source>
        <dbReference type="ARBA" id="ARBA00022694"/>
    </source>
</evidence>
<reference evidence="15" key="1">
    <citation type="journal article" date="2022" name="Int. J. Syst. Evol. Microbiol.">
        <title>Apilactobacillus apisilvae sp. nov., Nicolia spurrieriana gen. nov. sp. nov., Bombilactobacillus folatiphilus sp. nov. and Bombilactobacillus thymidiniphilus sp. nov., four new lactic acid bacterial isolates from stingless bees Tetragonula carbonaria and Austroplebeia australis.</title>
        <authorList>
            <person name="Oliphant S.A."/>
            <person name="Watson-Haigh N.S."/>
            <person name="Sumby K.M."/>
            <person name="Gardner J."/>
            <person name="Groom S."/>
            <person name="Jiranek V."/>
        </authorList>
    </citation>
    <scope>NUCLEOTIDE SEQUENCE</scope>
    <source>
        <strain evidence="15">SGEP1_A5</strain>
    </source>
</reference>
<feature type="binding site" evidence="11">
    <location>
        <position position="165"/>
    </location>
    <ligand>
        <name>ATP</name>
        <dbReference type="ChEBI" id="CHEBI:30616"/>
    </ligand>
</feature>
<keyword evidence="6 11" id="KW-0547">Nucleotide-binding</keyword>
<feature type="domain" description="CCA-adding enzyme C-terminal" evidence="14">
    <location>
        <begin position="248"/>
        <end position="395"/>
    </location>
</feature>
<dbReference type="GO" id="GO:0000287">
    <property type="term" value="F:magnesium ion binding"/>
    <property type="evidence" value="ECO:0007669"/>
    <property type="project" value="UniProtKB-UniRule"/>
</dbReference>
<comment type="miscellaneous">
    <text evidence="11">A single active site specifically recognizes both ATP and CTP and is responsible for their addition.</text>
</comment>
<dbReference type="RefSeq" id="WP_260116371.1">
    <property type="nucleotide sequence ID" value="NZ_CP093361.1"/>
</dbReference>
<feature type="binding site" evidence="11">
    <location>
        <position position="47"/>
    </location>
    <ligand>
        <name>Mg(2+)</name>
        <dbReference type="ChEBI" id="CHEBI:18420"/>
    </ligand>
</feature>
<dbReference type="Pfam" id="PF01743">
    <property type="entry name" value="PolyA_pol"/>
    <property type="match status" value="1"/>
</dbReference>
<dbReference type="EC" id="2.7.7.72" evidence="11"/>
<feature type="binding site" evidence="11">
    <location>
        <position position="165"/>
    </location>
    <ligand>
        <name>CTP</name>
        <dbReference type="ChEBI" id="CHEBI:37563"/>
    </ligand>
</feature>
<evidence type="ECO:0000256" key="10">
    <source>
        <dbReference type="ARBA" id="ARBA00022884"/>
    </source>
</evidence>
<dbReference type="InterPro" id="IPR032828">
    <property type="entry name" value="PolyA_RNA-bd"/>
</dbReference>
<feature type="binding site" evidence="11">
    <location>
        <position position="168"/>
    </location>
    <ligand>
        <name>CTP</name>
        <dbReference type="ChEBI" id="CHEBI:37563"/>
    </ligand>
</feature>
<keyword evidence="8 11" id="KW-0067">ATP-binding</keyword>
<keyword evidence="10 11" id="KW-0694">RNA-binding</keyword>
<dbReference type="EMBL" id="CP093361">
    <property type="protein sequence ID" value="UQS86569.1"/>
    <property type="molecule type" value="Genomic_DNA"/>
</dbReference>
<dbReference type="GO" id="GO:0042245">
    <property type="term" value="P:RNA repair"/>
    <property type="evidence" value="ECO:0007669"/>
    <property type="project" value="UniProtKB-KW"/>
</dbReference>
<feature type="binding site" evidence="11">
    <location>
        <position position="32"/>
    </location>
    <ligand>
        <name>CTP</name>
        <dbReference type="ChEBI" id="CHEBI:37563"/>
    </ligand>
</feature>
<keyword evidence="4 11" id="KW-0548">Nucleotidyltransferase</keyword>
<comment type="similarity">
    <text evidence="11">Belongs to the tRNA nucleotidyltransferase/poly(A) polymerase family. Bacterial CCA-adding enzyme type 3 subfamily.</text>
</comment>
<feature type="binding site" evidence="11">
    <location>
        <position position="35"/>
    </location>
    <ligand>
        <name>ATP</name>
        <dbReference type="ChEBI" id="CHEBI:30616"/>
    </ligand>
</feature>
<keyword evidence="7 11" id="KW-0692">RNA repair</keyword>
<dbReference type="GO" id="GO:0005524">
    <property type="term" value="F:ATP binding"/>
    <property type="evidence" value="ECO:0007669"/>
    <property type="project" value="UniProtKB-UniRule"/>
</dbReference>
<evidence type="ECO:0000256" key="9">
    <source>
        <dbReference type="ARBA" id="ARBA00022842"/>
    </source>
</evidence>
<feature type="domain" description="tRNA nucleotidyltransferase/poly(A) polymerase RNA and SrmB- binding" evidence="13">
    <location>
        <begin position="174"/>
        <end position="235"/>
    </location>
</feature>
<feature type="binding site" evidence="11">
    <location>
        <position position="159"/>
    </location>
    <ligand>
        <name>CTP</name>
        <dbReference type="ChEBI" id="CHEBI:37563"/>
    </ligand>
</feature>
<dbReference type="InterPro" id="IPR002646">
    <property type="entry name" value="PolA_pol_head_dom"/>
</dbReference>
<keyword evidence="9 11" id="KW-0460">Magnesium</keyword>
<evidence type="ECO:0000256" key="5">
    <source>
        <dbReference type="ARBA" id="ARBA00022723"/>
    </source>
</evidence>
<comment type="catalytic activity">
    <reaction evidence="11">
        <text>a tRNA with a 3' CCA end + 2 CTP + ATP = a tRNA with a 3' CCACCA end + 3 diphosphate</text>
        <dbReference type="Rhea" id="RHEA:76235"/>
        <dbReference type="Rhea" id="RHEA-COMP:10468"/>
        <dbReference type="Rhea" id="RHEA-COMP:18655"/>
        <dbReference type="ChEBI" id="CHEBI:30616"/>
        <dbReference type="ChEBI" id="CHEBI:33019"/>
        <dbReference type="ChEBI" id="CHEBI:37563"/>
        <dbReference type="ChEBI" id="CHEBI:83071"/>
        <dbReference type="ChEBI" id="CHEBI:195187"/>
    </reaction>
</comment>
<evidence type="ECO:0000259" key="13">
    <source>
        <dbReference type="Pfam" id="PF12627"/>
    </source>
</evidence>
<dbReference type="Gene3D" id="1.20.58.560">
    <property type="match status" value="1"/>
</dbReference>
<comment type="subunit">
    <text evidence="11">Homodimer.</text>
</comment>
<evidence type="ECO:0000256" key="6">
    <source>
        <dbReference type="ARBA" id="ARBA00022741"/>
    </source>
</evidence>
<evidence type="ECO:0000256" key="7">
    <source>
        <dbReference type="ARBA" id="ARBA00022800"/>
    </source>
</evidence>
<dbReference type="Pfam" id="PF13735">
    <property type="entry name" value="tRNA_NucTran2_2"/>
    <property type="match status" value="1"/>
</dbReference>
<dbReference type="GO" id="GO:0001680">
    <property type="term" value="P:tRNA 3'-terminal CCA addition"/>
    <property type="evidence" value="ECO:0007669"/>
    <property type="project" value="UniProtKB-UniRule"/>
</dbReference>
<evidence type="ECO:0000256" key="2">
    <source>
        <dbReference type="ARBA" id="ARBA00022679"/>
    </source>
</evidence>
<dbReference type="InterPro" id="IPR032810">
    <property type="entry name" value="CCA-adding_enz_C"/>
</dbReference>
<dbReference type="PANTHER" id="PTHR46173">
    <property type="entry name" value="CCA TRNA NUCLEOTIDYLTRANSFERASE 1, MITOCHONDRIAL"/>
    <property type="match status" value="1"/>
</dbReference>
<feature type="binding site" evidence="11">
    <location>
        <position position="35"/>
    </location>
    <ligand>
        <name>CTP</name>
        <dbReference type="ChEBI" id="CHEBI:37563"/>
    </ligand>
</feature>
<feature type="binding site" evidence="11">
    <location>
        <position position="116"/>
    </location>
    <ligand>
        <name>CTP</name>
        <dbReference type="ChEBI" id="CHEBI:37563"/>
    </ligand>
</feature>
<feature type="binding site" evidence="11">
    <location>
        <position position="162"/>
    </location>
    <ligand>
        <name>ATP</name>
        <dbReference type="ChEBI" id="CHEBI:30616"/>
    </ligand>
</feature>
<feature type="domain" description="Poly A polymerase head" evidence="12">
    <location>
        <begin position="27"/>
        <end position="147"/>
    </location>
</feature>
<dbReference type="InterPro" id="IPR050264">
    <property type="entry name" value="Bact_CCA-adding_enz_type3_sf"/>
</dbReference>
<dbReference type="NCBIfam" id="NF009814">
    <property type="entry name" value="PRK13299.1"/>
    <property type="match status" value="1"/>
</dbReference>
<feature type="binding site" evidence="11">
    <location>
        <position position="116"/>
    </location>
    <ligand>
        <name>ATP</name>
        <dbReference type="ChEBI" id="CHEBI:30616"/>
    </ligand>
</feature>
<proteinExistence type="inferred from homology"/>
<feature type="binding site" evidence="11">
    <location>
        <position position="45"/>
    </location>
    <ligand>
        <name>Mg(2+)</name>
        <dbReference type="ChEBI" id="CHEBI:18420"/>
    </ligand>
</feature>
<gene>
    <name evidence="11" type="primary">cca</name>
    <name evidence="15" type="ORF">MOO44_06655</name>
</gene>
<dbReference type="CDD" id="cd05398">
    <property type="entry name" value="NT_ClassII-CCAase"/>
    <property type="match status" value="1"/>
</dbReference>